<feature type="region of interest" description="Disordered" evidence="1">
    <location>
        <begin position="1"/>
        <end position="43"/>
    </location>
</feature>
<feature type="compositionally biased region" description="Pro residues" evidence="1">
    <location>
        <begin position="8"/>
        <end position="20"/>
    </location>
</feature>
<dbReference type="PROSITE" id="PS50096">
    <property type="entry name" value="IQ"/>
    <property type="match status" value="1"/>
</dbReference>
<sequence>MDDAAAPTTPPPPQSAPPVLSPVSDGEGRKEERDPLALPSPEVLKEIARRQELRAKEIRAKRAAALAHGRGQHAAATAVAAGGAGAGDDAQARDAAAALIQKNYRGYRERRAMSGWGLDPSTRWMEALKEGENTVSRRLQHGLGLMYSLLQPSTATLRDRSRGGSLYLSGRMAR</sequence>
<feature type="compositionally biased region" description="Basic and acidic residues" evidence="1">
    <location>
        <begin position="26"/>
        <end position="35"/>
    </location>
</feature>
<keyword evidence="3" id="KW-1185">Reference proteome</keyword>
<dbReference type="EMBL" id="MU003805">
    <property type="protein sequence ID" value="KAF2719896.1"/>
    <property type="molecule type" value="Genomic_DNA"/>
</dbReference>
<proteinExistence type="predicted"/>
<evidence type="ECO:0000313" key="2">
    <source>
        <dbReference type="EMBL" id="KAF2719896.1"/>
    </source>
</evidence>
<dbReference type="OrthoDB" id="7344096at2759"/>
<accession>A0A9P4UNY2</accession>
<gene>
    <name evidence="2" type="ORF">K431DRAFT_103262</name>
</gene>
<reference evidence="2" key="1">
    <citation type="journal article" date="2020" name="Stud. Mycol.">
        <title>101 Dothideomycetes genomes: a test case for predicting lifestyles and emergence of pathogens.</title>
        <authorList>
            <person name="Haridas S."/>
            <person name="Albert R."/>
            <person name="Binder M."/>
            <person name="Bloem J."/>
            <person name="Labutti K."/>
            <person name="Salamov A."/>
            <person name="Andreopoulos B."/>
            <person name="Baker S."/>
            <person name="Barry K."/>
            <person name="Bills G."/>
            <person name="Bluhm B."/>
            <person name="Cannon C."/>
            <person name="Castanera R."/>
            <person name="Culley D."/>
            <person name="Daum C."/>
            <person name="Ezra D."/>
            <person name="Gonzalez J."/>
            <person name="Henrissat B."/>
            <person name="Kuo A."/>
            <person name="Liang C."/>
            <person name="Lipzen A."/>
            <person name="Lutzoni F."/>
            <person name="Magnuson J."/>
            <person name="Mondo S."/>
            <person name="Nolan M."/>
            <person name="Ohm R."/>
            <person name="Pangilinan J."/>
            <person name="Park H.-J."/>
            <person name="Ramirez L."/>
            <person name="Alfaro M."/>
            <person name="Sun H."/>
            <person name="Tritt A."/>
            <person name="Yoshinaga Y."/>
            <person name="Zwiers L.-H."/>
            <person name="Turgeon B."/>
            <person name="Goodwin S."/>
            <person name="Spatafora J."/>
            <person name="Crous P."/>
            <person name="Grigoriev I."/>
        </authorList>
    </citation>
    <scope>NUCLEOTIDE SEQUENCE</scope>
    <source>
        <strain evidence="2">CBS 116435</strain>
    </source>
</reference>
<organism evidence="2 3">
    <name type="scientific">Polychaeton citri CBS 116435</name>
    <dbReference type="NCBI Taxonomy" id="1314669"/>
    <lineage>
        <taxon>Eukaryota</taxon>
        <taxon>Fungi</taxon>
        <taxon>Dikarya</taxon>
        <taxon>Ascomycota</taxon>
        <taxon>Pezizomycotina</taxon>
        <taxon>Dothideomycetes</taxon>
        <taxon>Dothideomycetidae</taxon>
        <taxon>Capnodiales</taxon>
        <taxon>Capnodiaceae</taxon>
        <taxon>Polychaeton</taxon>
    </lineage>
</organism>
<evidence type="ECO:0000256" key="1">
    <source>
        <dbReference type="SAM" id="MobiDB-lite"/>
    </source>
</evidence>
<comment type="caution">
    <text evidence="2">The sequence shown here is derived from an EMBL/GenBank/DDBJ whole genome shotgun (WGS) entry which is preliminary data.</text>
</comment>
<dbReference type="Proteomes" id="UP000799441">
    <property type="component" value="Unassembled WGS sequence"/>
</dbReference>
<dbReference type="AlphaFoldDB" id="A0A9P4UNY2"/>
<name>A0A9P4UNY2_9PEZI</name>
<protein>
    <submittedName>
        <fullName evidence="2">Uncharacterized protein</fullName>
    </submittedName>
</protein>
<evidence type="ECO:0000313" key="3">
    <source>
        <dbReference type="Proteomes" id="UP000799441"/>
    </source>
</evidence>